<dbReference type="GO" id="GO:0003677">
    <property type="term" value="F:DNA binding"/>
    <property type="evidence" value="ECO:0007669"/>
    <property type="project" value="UniProtKB-KW"/>
</dbReference>
<keyword evidence="3" id="KW-0804">Transcription</keyword>
<keyword evidence="7" id="KW-1185">Reference proteome</keyword>
<feature type="domain" description="Zn(2)-C6 fungal-type" evidence="5">
    <location>
        <begin position="10"/>
        <end position="39"/>
    </location>
</feature>
<dbReference type="PROSITE" id="PS00463">
    <property type="entry name" value="ZN2_CY6_FUNGAL_1"/>
    <property type="match status" value="1"/>
</dbReference>
<dbReference type="GO" id="GO:0000981">
    <property type="term" value="F:DNA-binding transcription factor activity, RNA polymerase II-specific"/>
    <property type="evidence" value="ECO:0007669"/>
    <property type="project" value="InterPro"/>
</dbReference>
<evidence type="ECO:0000259" key="5">
    <source>
        <dbReference type="PROSITE" id="PS50048"/>
    </source>
</evidence>
<dbReference type="Proteomes" id="UP000266188">
    <property type="component" value="Unassembled WGS sequence"/>
</dbReference>
<comment type="caution">
    <text evidence="6">The sequence shown here is derived from an EMBL/GenBank/DDBJ whole genome shotgun (WGS) entry which is preliminary data.</text>
</comment>
<dbReference type="EMBL" id="MVGC01000453">
    <property type="protein sequence ID" value="RJE19077.1"/>
    <property type="molecule type" value="Genomic_DNA"/>
</dbReference>
<dbReference type="Pfam" id="PF00172">
    <property type="entry name" value="Zn_clus"/>
    <property type="match status" value="1"/>
</dbReference>
<dbReference type="STRING" id="2070753.A0A3A2ZCP7"/>
<evidence type="ECO:0000313" key="6">
    <source>
        <dbReference type="EMBL" id="RJE19077.1"/>
    </source>
</evidence>
<dbReference type="SMART" id="SM00066">
    <property type="entry name" value="GAL4"/>
    <property type="match status" value="1"/>
</dbReference>
<evidence type="ECO:0000256" key="3">
    <source>
        <dbReference type="ARBA" id="ARBA00023163"/>
    </source>
</evidence>
<dbReference type="PANTHER" id="PTHR38111:SF11">
    <property type="entry name" value="TRANSCRIPTION FACTOR DOMAIN-CONTAINING PROTEIN-RELATED"/>
    <property type="match status" value="1"/>
</dbReference>
<name>A0A3A2ZCP7_9EURO</name>
<dbReference type="PANTHER" id="PTHR38111">
    <property type="entry name" value="ZN(2)-C6 FUNGAL-TYPE DOMAIN-CONTAINING PROTEIN-RELATED"/>
    <property type="match status" value="1"/>
</dbReference>
<keyword evidence="1" id="KW-0805">Transcription regulation</keyword>
<dbReference type="InterPro" id="IPR053178">
    <property type="entry name" value="Osmoadaptation_assoc"/>
</dbReference>
<protein>
    <recommendedName>
        <fullName evidence="5">Zn(2)-C6 fungal-type domain-containing protein</fullName>
    </recommendedName>
</protein>
<evidence type="ECO:0000256" key="2">
    <source>
        <dbReference type="ARBA" id="ARBA00023125"/>
    </source>
</evidence>
<accession>A0A3A2ZCP7</accession>
<evidence type="ECO:0000256" key="1">
    <source>
        <dbReference type="ARBA" id="ARBA00023015"/>
    </source>
</evidence>
<gene>
    <name evidence="6" type="ORF">PHISCL_08585</name>
</gene>
<proteinExistence type="predicted"/>
<dbReference type="CDD" id="cd00067">
    <property type="entry name" value="GAL4"/>
    <property type="match status" value="1"/>
</dbReference>
<dbReference type="SUPFAM" id="SSF57701">
    <property type="entry name" value="Zn2/Cys6 DNA-binding domain"/>
    <property type="match status" value="1"/>
</dbReference>
<dbReference type="PROSITE" id="PS50048">
    <property type="entry name" value="ZN2_CY6_FUNGAL_2"/>
    <property type="match status" value="1"/>
</dbReference>
<keyword evidence="4" id="KW-0539">Nucleus</keyword>
<dbReference type="InterPro" id="IPR001138">
    <property type="entry name" value="Zn2Cys6_DnaBD"/>
</dbReference>
<evidence type="ECO:0000313" key="7">
    <source>
        <dbReference type="Proteomes" id="UP000266188"/>
    </source>
</evidence>
<keyword evidence="2" id="KW-0238">DNA-binding</keyword>
<dbReference type="Gene3D" id="4.10.240.10">
    <property type="entry name" value="Zn(2)-C6 fungal-type DNA-binding domain"/>
    <property type="match status" value="1"/>
</dbReference>
<dbReference type="InterPro" id="IPR036864">
    <property type="entry name" value="Zn2-C6_fun-type_DNA-bd_sf"/>
</dbReference>
<dbReference type="OrthoDB" id="4491390at2759"/>
<organism evidence="6 7">
    <name type="scientific">Aspergillus sclerotialis</name>
    <dbReference type="NCBI Taxonomy" id="2070753"/>
    <lineage>
        <taxon>Eukaryota</taxon>
        <taxon>Fungi</taxon>
        <taxon>Dikarya</taxon>
        <taxon>Ascomycota</taxon>
        <taxon>Pezizomycotina</taxon>
        <taxon>Eurotiomycetes</taxon>
        <taxon>Eurotiomycetidae</taxon>
        <taxon>Eurotiales</taxon>
        <taxon>Aspergillaceae</taxon>
        <taxon>Aspergillus</taxon>
        <taxon>Aspergillus subgen. Polypaecilum</taxon>
    </lineage>
</organism>
<evidence type="ECO:0000256" key="4">
    <source>
        <dbReference type="ARBA" id="ARBA00023242"/>
    </source>
</evidence>
<sequence length="535" mass="60103">MGGVPYRSKGCNTCRRRKVKCDETRPECKRCLKYGYICTGYERKCVFIQHLTNDAKTLDQSPHEPTKGQTVKGERRDLVDAHHDIPRFDVNPAIRTGFVAKFIDVFAPPSTVRDGNLGDVIHLQDTFPAFIGCSPILDRAVCALSLALLSKRNGDSPLLLYSAELYGEALRMVHRRIQSGRKCDQDELFATVVFQLYELVNCSSLGFNAWLAHIQGSNAILAQGNSHCSSTITDHLFCRQLKFVTVCDAIGMRKSAYSYGPFWRNQPEVNSWREPIDTILDLVIECSALIEQTDNLIHHGNPSLQENICTGEKLLQSCLFIKDRLDLGFWEMQGKLGAPWSFPCRSPCWSELNDSILQSLLANPIEFPSLTCAESHLLYWATFILLYPLIDQLLIFLGWPRNNVPFKLWDVPSSESAMLMCSELPDHLIAVADHYASLICRSAKLLVRSEGNAMGAQILLAPLSQTAQFYRCIAASDKHRWCQAVFMQLAKLGFGIAPFLRDFVWPKYEAVTGKSTSITIRSRRRPSTGTIALVG</sequence>
<dbReference type="GO" id="GO:0008270">
    <property type="term" value="F:zinc ion binding"/>
    <property type="evidence" value="ECO:0007669"/>
    <property type="project" value="InterPro"/>
</dbReference>
<dbReference type="AlphaFoldDB" id="A0A3A2ZCP7"/>
<reference evidence="7" key="1">
    <citation type="submission" date="2017-02" db="EMBL/GenBank/DDBJ databases">
        <authorList>
            <person name="Tafer H."/>
            <person name="Lopandic K."/>
        </authorList>
    </citation>
    <scope>NUCLEOTIDE SEQUENCE [LARGE SCALE GENOMIC DNA]</scope>
    <source>
        <strain evidence="7">CBS 366.77</strain>
    </source>
</reference>